<keyword evidence="5" id="KW-0479">Metal-binding</keyword>
<dbReference type="CDD" id="cd07938">
    <property type="entry name" value="DRE_TIM_HMGL"/>
    <property type="match status" value="1"/>
</dbReference>
<dbReference type="InterPro" id="IPR023606">
    <property type="entry name" value="CoA-Trfase_III_dom_1_sf"/>
</dbReference>
<keyword evidence="6" id="KW-0456">Lyase</keyword>
<dbReference type="EMBL" id="CAJNNW010003010">
    <property type="protein sequence ID" value="CAE8644919.1"/>
    <property type="molecule type" value="Genomic_DNA"/>
</dbReference>
<feature type="region of interest" description="Disordered" evidence="8">
    <location>
        <begin position="304"/>
        <end position="340"/>
    </location>
</feature>
<proteinExistence type="inferred from homology"/>
<dbReference type="UniPathway" id="UPA00896">
    <property type="reaction ID" value="UER00863"/>
</dbReference>
<dbReference type="GO" id="GO:0046872">
    <property type="term" value="F:metal ion binding"/>
    <property type="evidence" value="ECO:0007669"/>
    <property type="project" value="UniProtKB-KW"/>
</dbReference>
<evidence type="ECO:0000313" key="10">
    <source>
        <dbReference type="EMBL" id="CAE8644919.1"/>
    </source>
</evidence>
<dbReference type="Gene3D" id="3.40.50.10540">
    <property type="entry name" value="Crotonobetainyl-coa:carnitine coa-transferase, domain 1"/>
    <property type="match status" value="1"/>
</dbReference>
<dbReference type="Pfam" id="PF00682">
    <property type="entry name" value="HMGL-like"/>
    <property type="match status" value="1"/>
</dbReference>
<accession>A0A813I4I2</accession>
<dbReference type="EC" id="4.1.3.4" evidence="4"/>
<gene>
    <name evidence="10" type="ORF">PGLA2088_LOCUS3470</name>
</gene>
<dbReference type="PANTHER" id="PTHR42738">
    <property type="entry name" value="HYDROXYMETHYLGLUTARYL-COA LYASE"/>
    <property type="match status" value="1"/>
</dbReference>
<dbReference type="SUPFAM" id="SSF89796">
    <property type="entry name" value="CoA-transferase family III (CaiB/BaiF)"/>
    <property type="match status" value="1"/>
</dbReference>
<evidence type="ECO:0000256" key="1">
    <source>
        <dbReference type="ARBA" id="ARBA00005143"/>
    </source>
</evidence>
<comment type="pathway">
    <text evidence="1">Metabolic intermediate metabolism; (S)-3-hydroxy-3-methylglutaryl-CoA degradation; acetoacetate from (S)-3-hydroxy-3-methylglutaryl-CoA: step 1/1.</text>
</comment>
<comment type="catalytic activity">
    <reaction evidence="7">
        <text>(3S)-3-hydroxy-3-methylglutaryl-CoA = acetoacetate + acetyl-CoA</text>
        <dbReference type="Rhea" id="RHEA:24404"/>
        <dbReference type="ChEBI" id="CHEBI:13705"/>
        <dbReference type="ChEBI" id="CHEBI:43074"/>
        <dbReference type="ChEBI" id="CHEBI:57288"/>
        <dbReference type="EC" id="4.1.3.4"/>
    </reaction>
</comment>
<dbReference type="Gene3D" id="3.20.20.70">
    <property type="entry name" value="Aldolase class I"/>
    <property type="match status" value="1"/>
</dbReference>
<sequence>TDVSPRDGLQNEKTQVGTARKLELVRRLTAAGLRSIEATAFVNPKLVPQMADASEVLRACLQEGVGVAYPVLVPNLKGLEAAKACGAKEVTILVAASDTFAQKNTNCTVDENLQRATAILKAAAEMGIAARAAISVCLGCPYEGDVRPERVAEVALKLYEAGCREVVLCDTIGTGTPASTRRLLEAVQGAGLPMQHVAVHFHDTYGQAVANTLVALQHGVAMADAAVGGIGGCPFAGPGASGNAATEDLLQMLDGMGIETGVDMQKLAETGDWLCRDVLGREESISKAGQAVLRQSRALLGKPAAAAPAATTSSSSSSHSSTARTTSASRAQSDSDDTGSSRLLLPLTGIRVVEVGPGLIAGGWTGATLAYFGADVVKVEPPEGDAIRKWRHLESPGGNSLWWQSIARNKRSVALDLRQAEGRALLRGLVGKADILVENFKPGTLEKWGLAPEELRRQNPGLVVARVSGYGQTGPKSSEPGFASVCEGVGGFRYVNGVPGEAPVRPNLSVGDSLAAMNATIGILLALVRRGRLSSAGGPCGLGQDVDVSIVESVFGMLESCVPEYDFLGEVRQPSGSSLTGIVPTGTYPCKDGGYTIIGANGDSLFKRLMQAMGRSDLADDQRFADNAGRCSHQALLDAAITEWTSAHSAAEVEATCRAAAVPCGPIFSVKDIMEDEHFKARNCFETVQLRDGRPLKVPAIGPKLSLTPGCTRRGGPTLGEHTTEVLRELLKMSDPEMDALRASGVIS</sequence>
<evidence type="ECO:0000313" key="11">
    <source>
        <dbReference type="Proteomes" id="UP000626109"/>
    </source>
</evidence>
<dbReference type="AlphaFoldDB" id="A0A813I4I2"/>
<protein>
    <recommendedName>
        <fullName evidence="4">hydroxymethylglutaryl-CoA lyase</fullName>
        <ecNumber evidence="4">4.1.3.4</ecNumber>
    </recommendedName>
</protein>
<dbReference type="InterPro" id="IPR044855">
    <property type="entry name" value="CoA-Trfase_III_dom3_sf"/>
</dbReference>
<feature type="domain" description="Pyruvate carboxyltransferase" evidence="9">
    <location>
        <begin position="1"/>
        <end position="268"/>
    </location>
</feature>
<dbReference type="PROSITE" id="PS50991">
    <property type="entry name" value="PYR_CT"/>
    <property type="match status" value="1"/>
</dbReference>
<comment type="similarity">
    <text evidence="2">Belongs to the CoA-transferase III family.</text>
</comment>
<evidence type="ECO:0000256" key="7">
    <source>
        <dbReference type="ARBA" id="ARBA00049877"/>
    </source>
</evidence>
<dbReference type="GO" id="GO:0004419">
    <property type="term" value="F:hydroxymethylglutaryl-CoA lyase activity"/>
    <property type="evidence" value="ECO:0007669"/>
    <property type="project" value="UniProtKB-EC"/>
</dbReference>
<dbReference type="SUPFAM" id="SSF51569">
    <property type="entry name" value="Aldolase"/>
    <property type="match status" value="1"/>
</dbReference>
<dbReference type="GO" id="GO:0006552">
    <property type="term" value="P:L-leucine catabolic process"/>
    <property type="evidence" value="ECO:0007669"/>
    <property type="project" value="TreeGrafter"/>
</dbReference>
<evidence type="ECO:0000256" key="4">
    <source>
        <dbReference type="ARBA" id="ARBA00012910"/>
    </source>
</evidence>
<comment type="similarity">
    <text evidence="3">Belongs to the HMG-CoA lyase family.</text>
</comment>
<dbReference type="PANTHER" id="PTHR42738:SF7">
    <property type="entry name" value="HYDROXYMETHYLGLUTARYL-COA LYASE"/>
    <property type="match status" value="1"/>
</dbReference>
<dbReference type="Pfam" id="PF02515">
    <property type="entry name" value="CoA_transf_3"/>
    <property type="match status" value="1"/>
</dbReference>
<dbReference type="FunFam" id="3.20.20.70:FF:000071">
    <property type="entry name" value="Hydroxymethylglutaryl-CoA lyase"/>
    <property type="match status" value="1"/>
</dbReference>
<organism evidence="10 11">
    <name type="scientific">Polarella glacialis</name>
    <name type="common">Dinoflagellate</name>
    <dbReference type="NCBI Taxonomy" id="89957"/>
    <lineage>
        <taxon>Eukaryota</taxon>
        <taxon>Sar</taxon>
        <taxon>Alveolata</taxon>
        <taxon>Dinophyceae</taxon>
        <taxon>Suessiales</taxon>
        <taxon>Suessiaceae</taxon>
        <taxon>Polarella</taxon>
    </lineage>
</organism>
<evidence type="ECO:0000256" key="5">
    <source>
        <dbReference type="ARBA" id="ARBA00022723"/>
    </source>
</evidence>
<dbReference type="NCBIfam" id="NF004283">
    <property type="entry name" value="PRK05692.1"/>
    <property type="match status" value="1"/>
</dbReference>
<dbReference type="Proteomes" id="UP000626109">
    <property type="component" value="Unassembled WGS sequence"/>
</dbReference>
<feature type="compositionally biased region" description="Low complexity" evidence="8">
    <location>
        <begin position="304"/>
        <end position="332"/>
    </location>
</feature>
<dbReference type="GO" id="GO:0046951">
    <property type="term" value="P:ketone body biosynthetic process"/>
    <property type="evidence" value="ECO:0007669"/>
    <property type="project" value="TreeGrafter"/>
</dbReference>
<name>A0A813I4I2_POLGL</name>
<reference evidence="10" key="1">
    <citation type="submission" date="2021-02" db="EMBL/GenBank/DDBJ databases">
        <authorList>
            <person name="Dougan E. K."/>
            <person name="Rhodes N."/>
            <person name="Thang M."/>
            <person name="Chan C."/>
        </authorList>
    </citation>
    <scope>NUCLEOTIDE SEQUENCE</scope>
</reference>
<dbReference type="InterPro" id="IPR000891">
    <property type="entry name" value="PYR_CT"/>
</dbReference>
<feature type="non-terminal residue" evidence="10">
    <location>
        <position position="1"/>
    </location>
</feature>
<comment type="caution">
    <text evidence="10">The sequence shown here is derived from an EMBL/GenBank/DDBJ whole genome shotgun (WGS) entry which is preliminary data.</text>
</comment>
<dbReference type="InterPro" id="IPR003673">
    <property type="entry name" value="CoA-Trfase_fam_III"/>
</dbReference>
<evidence type="ECO:0000259" key="9">
    <source>
        <dbReference type="PROSITE" id="PS50991"/>
    </source>
</evidence>
<dbReference type="Gene3D" id="3.30.1540.10">
    <property type="entry name" value="formyl-coa transferase, domain 3"/>
    <property type="match status" value="1"/>
</dbReference>
<evidence type="ECO:0000256" key="2">
    <source>
        <dbReference type="ARBA" id="ARBA00008383"/>
    </source>
</evidence>
<evidence type="ECO:0000256" key="6">
    <source>
        <dbReference type="ARBA" id="ARBA00023239"/>
    </source>
</evidence>
<evidence type="ECO:0000256" key="3">
    <source>
        <dbReference type="ARBA" id="ARBA00009405"/>
    </source>
</evidence>
<dbReference type="InterPro" id="IPR013785">
    <property type="entry name" value="Aldolase_TIM"/>
</dbReference>
<dbReference type="InterPro" id="IPR043594">
    <property type="entry name" value="HMGL"/>
</dbReference>
<evidence type="ECO:0000256" key="8">
    <source>
        <dbReference type="SAM" id="MobiDB-lite"/>
    </source>
</evidence>